<evidence type="ECO:0000256" key="1">
    <source>
        <dbReference type="SAM" id="Phobius"/>
    </source>
</evidence>
<sequence>MATIIPLQLMQTNQPVMQFFHLRLYPNVQVFIGLVEYLKSLWLSPTVPESWLQILCRSLRSLSRKTHSRPNITILETIHTSVNDTSEGLGATVLNGVSKPRRQSSPRISVNSKQPPVNIGPIFHESEKDEKKGRTSFLPNFVTLKNAIPVKTPEFKVFSSSAKEILNLQQLPQALSASEDNLRSKEVIEEGESIGSLVGNVSESSRESFNRKEFMEYMTSPKMKLRNQIPQSSILSQRIGLGQGSSSPNVEIGIPTLDKRASKLDTNSTIKRTIGRQPVTKRRDTISGTVDCTIEVKPFVLSFLLPAYDSKGARVALDSFDRTDVAGMSLRLNGFHPKSRFQTIFDLLMIVVHFASLCVVPFLIGFHEMIDPTATSLFDSVITVVYILEAIISLLTPKSEVRSRIYSIREYELMRPYLSEWIKSQTTMLFFDVLSALPLRTMFSSTIGCEFLLLLRLIRIIRLPFIVKRCAYFARLRTHTEKLLGVGGAKIVPIGLTIFVFIHYNACMLYYAGRSNGFVGWETFWFELKTASLWDSYVLAFLLGVGNMFPMSFKPQTVCEQMIDIFFIFIGAGLYAILVGYISSAAISFDNSGRLYNQKMEELIDYIKWKKLSPETRQKLISYYETKYRGKYFEEDTLLADMNESLRTEISLQNTRSLIMKVPFLRRETGDHRDEIFYSRIASALHARYTFR</sequence>
<dbReference type="InterPro" id="IPR018490">
    <property type="entry name" value="cNMP-bd_dom_sf"/>
</dbReference>
<dbReference type="PANTHER" id="PTHR45689">
    <property type="entry name" value="I[[H]] CHANNEL, ISOFORM E"/>
    <property type="match status" value="1"/>
</dbReference>
<organism evidence="2 3">
    <name type="scientific">Rhizoclosmatium globosum</name>
    <dbReference type="NCBI Taxonomy" id="329046"/>
    <lineage>
        <taxon>Eukaryota</taxon>
        <taxon>Fungi</taxon>
        <taxon>Fungi incertae sedis</taxon>
        <taxon>Chytridiomycota</taxon>
        <taxon>Chytridiomycota incertae sedis</taxon>
        <taxon>Chytridiomycetes</taxon>
        <taxon>Chytridiales</taxon>
        <taxon>Chytriomycetaceae</taxon>
        <taxon>Rhizoclosmatium</taxon>
    </lineage>
</organism>
<feature type="transmembrane region" description="Helical" evidence="1">
    <location>
        <begin position="376"/>
        <end position="396"/>
    </location>
</feature>
<protein>
    <recommendedName>
        <fullName evidence="4">Ion transport domain-containing protein</fullName>
    </recommendedName>
</protein>
<dbReference type="Gene3D" id="1.10.287.630">
    <property type="entry name" value="Helix hairpin bin"/>
    <property type="match status" value="1"/>
</dbReference>
<comment type="caution">
    <text evidence="2">The sequence shown here is derived from an EMBL/GenBank/DDBJ whole genome shotgun (WGS) entry which is preliminary data.</text>
</comment>
<dbReference type="AlphaFoldDB" id="A0A1Y2C8U8"/>
<keyword evidence="1" id="KW-0472">Membrane</keyword>
<accession>A0A1Y2C8U8</accession>
<keyword evidence="1" id="KW-1133">Transmembrane helix</keyword>
<dbReference type="EMBL" id="MCGO01000025">
    <property type="protein sequence ID" value="ORY43461.1"/>
    <property type="molecule type" value="Genomic_DNA"/>
</dbReference>
<keyword evidence="1" id="KW-0812">Transmembrane</keyword>
<evidence type="ECO:0000313" key="3">
    <source>
        <dbReference type="Proteomes" id="UP000193642"/>
    </source>
</evidence>
<keyword evidence="3" id="KW-1185">Reference proteome</keyword>
<feature type="transmembrane region" description="Helical" evidence="1">
    <location>
        <begin position="483"/>
        <end position="511"/>
    </location>
</feature>
<dbReference type="SUPFAM" id="SSF81324">
    <property type="entry name" value="Voltage-gated potassium channels"/>
    <property type="match status" value="1"/>
</dbReference>
<dbReference type="InterPro" id="IPR051413">
    <property type="entry name" value="K/Na_HCN_channel"/>
</dbReference>
<dbReference type="PANTHER" id="PTHR45689:SF5">
    <property type="entry name" value="I[[H]] CHANNEL, ISOFORM E"/>
    <property type="match status" value="1"/>
</dbReference>
<dbReference type="Gene3D" id="1.10.287.70">
    <property type="match status" value="1"/>
</dbReference>
<name>A0A1Y2C8U8_9FUNG</name>
<dbReference type="OrthoDB" id="2152421at2759"/>
<reference evidence="2 3" key="1">
    <citation type="submission" date="2016-07" db="EMBL/GenBank/DDBJ databases">
        <title>Pervasive Adenine N6-methylation of Active Genes in Fungi.</title>
        <authorList>
            <consortium name="DOE Joint Genome Institute"/>
            <person name="Mondo S.J."/>
            <person name="Dannebaum R.O."/>
            <person name="Kuo R.C."/>
            <person name="Labutti K."/>
            <person name="Haridas S."/>
            <person name="Kuo A."/>
            <person name="Salamov A."/>
            <person name="Ahrendt S.R."/>
            <person name="Lipzen A."/>
            <person name="Sullivan W."/>
            <person name="Andreopoulos W.B."/>
            <person name="Clum A."/>
            <person name="Lindquist E."/>
            <person name="Daum C."/>
            <person name="Ramamoorthy G.K."/>
            <person name="Gryganskyi A."/>
            <person name="Culley D."/>
            <person name="Magnuson J.K."/>
            <person name="James T.Y."/>
            <person name="O'Malley M.A."/>
            <person name="Stajich J.E."/>
            <person name="Spatafora J.W."/>
            <person name="Visel A."/>
            <person name="Grigoriev I.V."/>
        </authorList>
    </citation>
    <scope>NUCLEOTIDE SEQUENCE [LARGE SCALE GENOMIC DNA]</scope>
    <source>
        <strain evidence="2 3">JEL800</strain>
    </source>
</reference>
<dbReference type="Proteomes" id="UP000193642">
    <property type="component" value="Unassembled WGS sequence"/>
</dbReference>
<feature type="transmembrane region" description="Helical" evidence="1">
    <location>
        <begin position="344"/>
        <end position="364"/>
    </location>
</feature>
<gene>
    <name evidence="2" type="ORF">BCR33DRAFT_766643</name>
</gene>
<dbReference type="SUPFAM" id="SSF51206">
    <property type="entry name" value="cAMP-binding domain-like"/>
    <property type="match status" value="1"/>
</dbReference>
<feature type="transmembrane region" description="Helical" evidence="1">
    <location>
        <begin position="565"/>
        <end position="589"/>
    </location>
</feature>
<evidence type="ECO:0000313" key="2">
    <source>
        <dbReference type="EMBL" id="ORY43461.1"/>
    </source>
</evidence>
<dbReference type="GO" id="GO:0098855">
    <property type="term" value="C:HCN channel complex"/>
    <property type="evidence" value="ECO:0007669"/>
    <property type="project" value="TreeGrafter"/>
</dbReference>
<proteinExistence type="predicted"/>
<evidence type="ECO:0008006" key="4">
    <source>
        <dbReference type="Google" id="ProtNLM"/>
    </source>
</evidence>
<feature type="transmembrane region" description="Helical" evidence="1">
    <location>
        <begin position="531"/>
        <end position="553"/>
    </location>
</feature>
<dbReference type="GO" id="GO:0003254">
    <property type="term" value="P:regulation of membrane depolarization"/>
    <property type="evidence" value="ECO:0007669"/>
    <property type="project" value="TreeGrafter"/>
</dbReference>
<dbReference type="GO" id="GO:0035725">
    <property type="term" value="P:sodium ion transmembrane transport"/>
    <property type="evidence" value="ECO:0007669"/>
    <property type="project" value="TreeGrafter"/>
</dbReference>
<dbReference type="GO" id="GO:0005249">
    <property type="term" value="F:voltage-gated potassium channel activity"/>
    <property type="evidence" value="ECO:0007669"/>
    <property type="project" value="TreeGrafter"/>
</dbReference>
<feature type="transmembrane region" description="Helical" evidence="1">
    <location>
        <begin position="443"/>
        <end position="462"/>
    </location>
</feature>